<name>A0A2P2QCL1_RHIMU</name>
<evidence type="ECO:0000313" key="1">
    <source>
        <dbReference type="EMBL" id="MBX64705.1"/>
    </source>
</evidence>
<reference evidence="1" key="1">
    <citation type="submission" date="2018-02" db="EMBL/GenBank/DDBJ databases">
        <title>Rhizophora mucronata_Transcriptome.</title>
        <authorList>
            <person name="Meera S.P."/>
            <person name="Sreeshan A."/>
            <person name="Augustine A."/>
        </authorList>
    </citation>
    <scope>NUCLEOTIDE SEQUENCE</scope>
    <source>
        <tissue evidence="1">Leaf</tissue>
    </source>
</reference>
<organism evidence="1">
    <name type="scientific">Rhizophora mucronata</name>
    <name type="common">Asiatic mangrove</name>
    <dbReference type="NCBI Taxonomy" id="61149"/>
    <lineage>
        <taxon>Eukaryota</taxon>
        <taxon>Viridiplantae</taxon>
        <taxon>Streptophyta</taxon>
        <taxon>Embryophyta</taxon>
        <taxon>Tracheophyta</taxon>
        <taxon>Spermatophyta</taxon>
        <taxon>Magnoliopsida</taxon>
        <taxon>eudicotyledons</taxon>
        <taxon>Gunneridae</taxon>
        <taxon>Pentapetalae</taxon>
        <taxon>rosids</taxon>
        <taxon>fabids</taxon>
        <taxon>Malpighiales</taxon>
        <taxon>Rhizophoraceae</taxon>
        <taxon>Rhizophora</taxon>
    </lineage>
</organism>
<accession>A0A2P2QCL1</accession>
<proteinExistence type="predicted"/>
<dbReference type="EMBL" id="GGEC01084221">
    <property type="protein sequence ID" value="MBX64705.1"/>
    <property type="molecule type" value="Transcribed_RNA"/>
</dbReference>
<sequence>MVKVVEIITLNHPRFCKISFGIKEKRYKTQTVPNAISWISRLLASPFKKISLEKEKKRLLTLPFVQKTLPVSFLSYDLNKATTLK</sequence>
<protein>
    <submittedName>
        <fullName evidence="1">Uncharacterized protein</fullName>
    </submittedName>
</protein>
<dbReference type="AlphaFoldDB" id="A0A2P2QCL1"/>